<evidence type="ECO:0000256" key="3">
    <source>
        <dbReference type="ARBA" id="ARBA00023082"/>
    </source>
</evidence>
<dbReference type="PANTHER" id="PTHR43133">
    <property type="entry name" value="RNA POLYMERASE ECF-TYPE SIGMA FACTO"/>
    <property type="match status" value="1"/>
</dbReference>
<proteinExistence type="inferred from homology"/>
<dbReference type="CDD" id="cd06171">
    <property type="entry name" value="Sigma70_r4"/>
    <property type="match status" value="1"/>
</dbReference>
<evidence type="ECO:0000313" key="7">
    <source>
        <dbReference type="Proteomes" id="UP000249341"/>
    </source>
</evidence>
<evidence type="ECO:0000313" key="6">
    <source>
        <dbReference type="EMBL" id="RAK29841.1"/>
    </source>
</evidence>
<keyword evidence="7" id="KW-1185">Reference proteome</keyword>
<dbReference type="InterPro" id="IPR013324">
    <property type="entry name" value="RNA_pol_sigma_r3/r4-like"/>
</dbReference>
<comment type="similarity">
    <text evidence="1">Belongs to the sigma-70 factor family. ECF subfamily.</text>
</comment>
<dbReference type="InterPro" id="IPR036388">
    <property type="entry name" value="WH-like_DNA-bd_sf"/>
</dbReference>
<dbReference type="Pfam" id="PF08281">
    <property type="entry name" value="Sigma70_r4_2"/>
    <property type="match status" value="1"/>
</dbReference>
<dbReference type="SUPFAM" id="SSF88659">
    <property type="entry name" value="Sigma3 and sigma4 domains of RNA polymerase sigma factors"/>
    <property type="match status" value="1"/>
</dbReference>
<comment type="caution">
    <text evidence="6">The sequence shown here is derived from an EMBL/GenBank/DDBJ whole genome shotgun (WGS) entry which is preliminary data.</text>
</comment>
<evidence type="ECO:0000259" key="5">
    <source>
        <dbReference type="Pfam" id="PF08281"/>
    </source>
</evidence>
<dbReference type="Gene3D" id="1.10.10.10">
    <property type="entry name" value="Winged helix-like DNA-binding domain superfamily/Winged helix DNA-binding domain"/>
    <property type="match status" value="1"/>
</dbReference>
<gene>
    <name evidence="6" type="ORF">B0I29_117167</name>
</gene>
<protein>
    <submittedName>
        <fullName evidence="6">RNA polymerase sigma factor (Sigma-70 family)</fullName>
    </submittedName>
</protein>
<accession>A0A327Z3N6</accession>
<sequence>MVTADAADPHSRPRFEEQQALTDLLAGLSDERREAFVVTQVLGLSYAEAAEVCECPVGTIRSRVARAREDLVTAMSHPAARVS</sequence>
<dbReference type="GO" id="GO:0003677">
    <property type="term" value="F:DNA binding"/>
    <property type="evidence" value="ECO:0007669"/>
    <property type="project" value="InterPro"/>
</dbReference>
<feature type="domain" description="RNA polymerase sigma factor 70 region 4 type 2" evidence="5">
    <location>
        <begin position="19"/>
        <end position="71"/>
    </location>
</feature>
<name>A0A327Z3N6_9ACTN</name>
<dbReference type="Proteomes" id="UP000249341">
    <property type="component" value="Unassembled WGS sequence"/>
</dbReference>
<dbReference type="GO" id="GO:0016987">
    <property type="term" value="F:sigma factor activity"/>
    <property type="evidence" value="ECO:0007669"/>
    <property type="project" value="UniProtKB-KW"/>
</dbReference>
<dbReference type="EMBL" id="QLMJ01000017">
    <property type="protein sequence ID" value="RAK29841.1"/>
    <property type="molecule type" value="Genomic_DNA"/>
</dbReference>
<dbReference type="AlphaFoldDB" id="A0A327Z3N6"/>
<evidence type="ECO:0000256" key="4">
    <source>
        <dbReference type="ARBA" id="ARBA00023163"/>
    </source>
</evidence>
<dbReference type="GO" id="GO:0006352">
    <property type="term" value="P:DNA-templated transcription initiation"/>
    <property type="evidence" value="ECO:0007669"/>
    <property type="project" value="InterPro"/>
</dbReference>
<organism evidence="6 7">
    <name type="scientific">Actinoplanes lutulentus</name>
    <dbReference type="NCBI Taxonomy" id="1287878"/>
    <lineage>
        <taxon>Bacteria</taxon>
        <taxon>Bacillati</taxon>
        <taxon>Actinomycetota</taxon>
        <taxon>Actinomycetes</taxon>
        <taxon>Micromonosporales</taxon>
        <taxon>Micromonosporaceae</taxon>
        <taxon>Actinoplanes</taxon>
    </lineage>
</organism>
<dbReference type="PANTHER" id="PTHR43133:SF61">
    <property type="entry name" value="ECF RNA POLYMERASE SIGMA FACTOR SIGC"/>
    <property type="match status" value="1"/>
</dbReference>
<evidence type="ECO:0000256" key="1">
    <source>
        <dbReference type="ARBA" id="ARBA00010641"/>
    </source>
</evidence>
<dbReference type="InterPro" id="IPR013249">
    <property type="entry name" value="RNA_pol_sigma70_r4_t2"/>
</dbReference>
<dbReference type="InterPro" id="IPR039425">
    <property type="entry name" value="RNA_pol_sigma-70-like"/>
</dbReference>
<reference evidence="6 7" key="1">
    <citation type="submission" date="2018-06" db="EMBL/GenBank/DDBJ databases">
        <title>Genomic Encyclopedia of Type Strains, Phase III (KMG-III): the genomes of soil and plant-associated and newly described type strains.</title>
        <authorList>
            <person name="Whitman W."/>
        </authorList>
    </citation>
    <scope>NUCLEOTIDE SEQUENCE [LARGE SCALE GENOMIC DNA]</scope>
    <source>
        <strain evidence="6 7">CGMCC 4.7090</strain>
    </source>
</reference>
<keyword evidence="2" id="KW-0805">Transcription regulation</keyword>
<keyword evidence="3" id="KW-0731">Sigma factor</keyword>
<keyword evidence="4" id="KW-0804">Transcription</keyword>
<evidence type="ECO:0000256" key="2">
    <source>
        <dbReference type="ARBA" id="ARBA00023015"/>
    </source>
</evidence>